<dbReference type="EMBL" id="UYRU01118736">
    <property type="protein sequence ID" value="VDN45749.1"/>
    <property type="molecule type" value="Genomic_DNA"/>
</dbReference>
<evidence type="ECO:0000259" key="1">
    <source>
        <dbReference type="PROSITE" id="PS50238"/>
    </source>
</evidence>
<dbReference type="InterPro" id="IPR000198">
    <property type="entry name" value="RhoGAP_dom"/>
</dbReference>
<reference evidence="2 3" key="1">
    <citation type="submission" date="2018-11" db="EMBL/GenBank/DDBJ databases">
        <authorList>
            <consortium name="Pathogen Informatics"/>
        </authorList>
    </citation>
    <scope>NUCLEOTIDE SEQUENCE [LARGE SCALE GENOMIC DNA]</scope>
</reference>
<dbReference type="PROSITE" id="PS50238">
    <property type="entry name" value="RHOGAP"/>
    <property type="match status" value="1"/>
</dbReference>
<feature type="domain" description="Rho-GAP" evidence="1">
    <location>
        <begin position="1"/>
        <end position="47"/>
    </location>
</feature>
<evidence type="ECO:0000313" key="3">
    <source>
        <dbReference type="Proteomes" id="UP000281553"/>
    </source>
</evidence>
<keyword evidence="3" id="KW-1185">Reference proteome</keyword>
<name>A0A3P7RY20_DIBLA</name>
<dbReference type="Gene3D" id="1.10.555.10">
    <property type="entry name" value="Rho GTPase activation protein"/>
    <property type="match status" value="1"/>
</dbReference>
<dbReference type="SUPFAM" id="SSF48350">
    <property type="entry name" value="GTPase activation domain, GAP"/>
    <property type="match status" value="1"/>
</dbReference>
<dbReference type="GO" id="GO:0007165">
    <property type="term" value="P:signal transduction"/>
    <property type="evidence" value="ECO:0007669"/>
    <property type="project" value="InterPro"/>
</dbReference>
<feature type="non-terminal residue" evidence="2">
    <location>
        <position position="61"/>
    </location>
</feature>
<dbReference type="AlphaFoldDB" id="A0A3P7RY20"/>
<organism evidence="2 3">
    <name type="scientific">Dibothriocephalus latus</name>
    <name type="common">Fish tapeworm</name>
    <name type="synonym">Diphyllobothrium latum</name>
    <dbReference type="NCBI Taxonomy" id="60516"/>
    <lineage>
        <taxon>Eukaryota</taxon>
        <taxon>Metazoa</taxon>
        <taxon>Spiralia</taxon>
        <taxon>Lophotrochozoa</taxon>
        <taxon>Platyhelminthes</taxon>
        <taxon>Cestoda</taxon>
        <taxon>Eucestoda</taxon>
        <taxon>Diphyllobothriidea</taxon>
        <taxon>Diphyllobothriidae</taxon>
        <taxon>Dibothriocephalus</taxon>
    </lineage>
</organism>
<dbReference type="InterPro" id="IPR008936">
    <property type="entry name" value="Rho_GTPase_activation_prot"/>
</dbReference>
<accession>A0A3P7RY20</accession>
<sequence>MTIDNLASVFAPNILRQAEEDPDIEMAASPILTVTVAGFIRSHRELFLRDLISLAQFESVA</sequence>
<dbReference type="Proteomes" id="UP000281553">
    <property type="component" value="Unassembled WGS sequence"/>
</dbReference>
<dbReference type="OrthoDB" id="185175at2759"/>
<proteinExistence type="predicted"/>
<evidence type="ECO:0000313" key="2">
    <source>
        <dbReference type="EMBL" id="VDN45749.1"/>
    </source>
</evidence>
<gene>
    <name evidence="2" type="ORF">DILT_LOCUS19693</name>
</gene>
<protein>
    <recommendedName>
        <fullName evidence="1">Rho-GAP domain-containing protein</fullName>
    </recommendedName>
</protein>